<keyword evidence="5" id="KW-1185">Reference proteome</keyword>
<comment type="caution">
    <text evidence="4">The sequence shown here is derived from an EMBL/GenBank/DDBJ whole genome shotgun (WGS) entry which is preliminary data.</text>
</comment>
<dbReference type="AlphaFoldDB" id="A0A432VWR8"/>
<dbReference type="SUPFAM" id="SSF53474">
    <property type="entry name" value="alpha/beta-Hydrolases"/>
    <property type="match status" value="1"/>
</dbReference>
<dbReference type="RefSeq" id="WP_126766638.1">
    <property type="nucleotide sequence ID" value="NZ_PIPJ01000003.1"/>
</dbReference>
<dbReference type="InterPro" id="IPR029058">
    <property type="entry name" value="AB_hydrolase_fold"/>
</dbReference>
<feature type="domain" description="AB hydrolase-1" evidence="3">
    <location>
        <begin position="445"/>
        <end position="766"/>
    </location>
</feature>
<evidence type="ECO:0000259" key="3">
    <source>
        <dbReference type="Pfam" id="PF12697"/>
    </source>
</evidence>
<dbReference type="InterPro" id="IPR000073">
    <property type="entry name" value="AB_hydrolase_1"/>
</dbReference>
<dbReference type="Gene3D" id="3.40.50.1820">
    <property type="entry name" value="alpha/beta hydrolase"/>
    <property type="match status" value="1"/>
</dbReference>
<dbReference type="Pfam" id="PF12697">
    <property type="entry name" value="Abhydrolase_6"/>
    <property type="match status" value="1"/>
</dbReference>
<dbReference type="GO" id="GO:0016787">
    <property type="term" value="F:hydrolase activity"/>
    <property type="evidence" value="ECO:0007669"/>
    <property type="project" value="UniProtKB-KW"/>
</dbReference>
<organism evidence="4 5">
    <name type="scientific">Aliidiomarina iranensis</name>
    <dbReference type="NCBI Taxonomy" id="1434071"/>
    <lineage>
        <taxon>Bacteria</taxon>
        <taxon>Pseudomonadati</taxon>
        <taxon>Pseudomonadota</taxon>
        <taxon>Gammaproteobacteria</taxon>
        <taxon>Alteromonadales</taxon>
        <taxon>Idiomarinaceae</taxon>
        <taxon>Aliidiomarina</taxon>
    </lineage>
</organism>
<dbReference type="Proteomes" id="UP000288395">
    <property type="component" value="Unassembled WGS sequence"/>
</dbReference>
<sequence length="804" mass="83618">MKKLFLTLAITSTLGLAACTPDGEDAPVTQEDVQVPFARVTFDPGNGNLAVPSDILLGGTTDGTLNIPVDDITDFSDPQNAINALDGWSTAMPLSFTFTLPNDVGIDAASVSAAGSVRLFKVIMGADTSDPDCATAPAGTACKFVGELQNGQDFTVTYSDGQLQVIPLTPYEPKTGYIAVLTDQISDSLGRPVRPSSTYFLLRKPIATDPIGGAQEQQLQGIINSHLNVLAQGGVDTESVIYSSGFTTQSIGDVLDVTKQLLLRDDLRPTMTSNPIGQTAADLLGIPQEAGQQYFVASAAQIHVGQVTLPYYSGVPTAENPTAPLSESWKAGFVSPISIILGVQSGAVSVEDLVAIGVDPANLANPASLAGQVPYEAAADTALVELDRFRHLTKFNPIPRPTTVNQVPLMMSVPDVNTVNAVRAQLGLEAISMPQGGWPVVIFQHGITGEKTNFLPIAGTLALSGHAVVAIDHPLHGDRGFEIENAAGDVVRVINASTGKGGSPTDYLNLGSLLTARDNLRQSVADLLGLRVGLNFSSAAAAGMINPTDVKFVGHSLGAIAGTNFVAVANTPLTGDLAQAQGLFQVQQAALGMPGGGIAPFLVASERFGPVIGGQIAFQSFPAFQDFAVQEAISSGIDPQSPAFLDFLSVAYVSFYENGVASATDQAQLQATLAQFQFAAQTVVDSGDPINFAARVEATETPVYLIQANGDKVVPNSTPHPLGGTAPLIRELGLAIASGPMMSEDAISAAARYEGAGHSSLLNPADADADPALGAAITQDMQQSIGFWFESRGRVLNISADLVN</sequence>
<gene>
    <name evidence="4" type="ORF">CWE08_05810</name>
</gene>
<evidence type="ECO:0000259" key="2">
    <source>
        <dbReference type="Pfam" id="PF12262"/>
    </source>
</evidence>
<evidence type="ECO:0000256" key="1">
    <source>
        <dbReference type="SAM" id="SignalP"/>
    </source>
</evidence>
<keyword evidence="1" id="KW-0732">Signal</keyword>
<feature type="chain" id="PRO_5019058334" evidence="1">
    <location>
        <begin position="18"/>
        <end position="804"/>
    </location>
</feature>
<evidence type="ECO:0000313" key="5">
    <source>
        <dbReference type="Proteomes" id="UP000288395"/>
    </source>
</evidence>
<reference evidence="5" key="1">
    <citation type="journal article" date="2018" name="Front. Microbiol.">
        <title>Genome-Based Analysis Reveals the Taxonomy and Diversity of the Family Idiomarinaceae.</title>
        <authorList>
            <person name="Liu Y."/>
            <person name="Lai Q."/>
            <person name="Shao Z."/>
        </authorList>
    </citation>
    <scope>NUCLEOTIDE SEQUENCE [LARGE SCALE GENOMIC DNA]</scope>
    <source>
        <strain evidence="5">GBPy7</strain>
    </source>
</reference>
<dbReference type="Pfam" id="PF12262">
    <property type="entry name" value="Lipase_bact_N"/>
    <property type="match status" value="1"/>
</dbReference>
<feature type="domain" description="Bacterial virulence factor lipase N-terminal" evidence="2">
    <location>
        <begin position="47"/>
        <end position="259"/>
    </location>
</feature>
<proteinExistence type="predicted"/>
<dbReference type="PROSITE" id="PS51257">
    <property type="entry name" value="PROKAR_LIPOPROTEIN"/>
    <property type="match status" value="1"/>
</dbReference>
<name>A0A432VWR8_9GAMM</name>
<accession>A0A432VWR8</accession>
<feature type="signal peptide" evidence="1">
    <location>
        <begin position="1"/>
        <end position="17"/>
    </location>
</feature>
<dbReference type="OrthoDB" id="5477453at2"/>
<dbReference type="InterPro" id="IPR025920">
    <property type="entry name" value="Lipase_bact_N"/>
</dbReference>
<dbReference type="NCBIfam" id="TIGR03502">
    <property type="entry name" value="lipase_Pla1_cef"/>
    <property type="match status" value="1"/>
</dbReference>
<keyword evidence="4" id="KW-0378">Hydrolase</keyword>
<protein>
    <submittedName>
        <fullName evidence="4">Alpha/beta hydrolase</fullName>
    </submittedName>
</protein>
<evidence type="ECO:0000313" key="4">
    <source>
        <dbReference type="EMBL" id="RUO21109.1"/>
    </source>
</evidence>
<dbReference type="InterPro" id="IPR020009">
    <property type="entry name" value="VolA/Pla-1/cef"/>
</dbReference>
<dbReference type="EMBL" id="PIPJ01000003">
    <property type="protein sequence ID" value="RUO21109.1"/>
    <property type="molecule type" value="Genomic_DNA"/>
</dbReference>